<protein>
    <submittedName>
        <fullName evidence="1">Uncharacterized protein</fullName>
    </submittedName>
</protein>
<proteinExistence type="predicted"/>
<dbReference type="EMBL" id="AZFH01000009">
    <property type="protein sequence ID" value="KRL84432.1"/>
    <property type="molecule type" value="Genomic_DNA"/>
</dbReference>
<dbReference type="RefSeq" id="WP_025021282.1">
    <property type="nucleotide sequence ID" value="NZ_AZFH01000009.1"/>
</dbReference>
<organism evidence="1 2">
    <name type="scientific">Ligilactobacillus equi DSM 15833 = JCM 10991</name>
    <dbReference type="NCBI Taxonomy" id="1423740"/>
    <lineage>
        <taxon>Bacteria</taxon>
        <taxon>Bacillati</taxon>
        <taxon>Bacillota</taxon>
        <taxon>Bacilli</taxon>
        <taxon>Lactobacillales</taxon>
        <taxon>Lactobacillaceae</taxon>
        <taxon>Ligilactobacillus</taxon>
    </lineage>
</organism>
<comment type="caution">
    <text evidence="1">The sequence shown here is derived from an EMBL/GenBank/DDBJ whole genome shotgun (WGS) entry which is preliminary data.</text>
</comment>
<dbReference type="Proteomes" id="UP000051048">
    <property type="component" value="Unassembled WGS sequence"/>
</dbReference>
<reference evidence="1 2" key="1">
    <citation type="journal article" date="2015" name="Genome Announc.">
        <title>Expanding the biotechnology potential of lactobacilli through comparative genomics of 213 strains and associated genera.</title>
        <authorList>
            <person name="Sun Z."/>
            <person name="Harris H.M."/>
            <person name="McCann A."/>
            <person name="Guo C."/>
            <person name="Argimon S."/>
            <person name="Zhang W."/>
            <person name="Yang X."/>
            <person name="Jeffery I.B."/>
            <person name="Cooney J.C."/>
            <person name="Kagawa T.F."/>
            <person name="Liu W."/>
            <person name="Song Y."/>
            <person name="Salvetti E."/>
            <person name="Wrobel A."/>
            <person name="Rasinkangas P."/>
            <person name="Parkhill J."/>
            <person name="Rea M.C."/>
            <person name="O'Sullivan O."/>
            <person name="Ritari J."/>
            <person name="Douillard F.P."/>
            <person name="Paul Ross R."/>
            <person name="Yang R."/>
            <person name="Briner A.E."/>
            <person name="Felis G.E."/>
            <person name="de Vos W.M."/>
            <person name="Barrangou R."/>
            <person name="Klaenhammer T.R."/>
            <person name="Caufield P.W."/>
            <person name="Cui Y."/>
            <person name="Zhang H."/>
            <person name="O'Toole P.W."/>
        </authorList>
    </citation>
    <scope>NUCLEOTIDE SEQUENCE [LARGE SCALE GENOMIC DNA]</scope>
    <source>
        <strain evidence="1 2">DSM 15833</strain>
    </source>
</reference>
<evidence type="ECO:0000313" key="2">
    <source>
        <dbReference type="Proteomes" id="UP000051048"/>
    </source>
</evidence>
<gene>
    <name evidence="1" type="ORF">FC36_GL000190</name>
</gene>
<dbReference type="PATRIC" id="fig|1423740.3.peg.202"/>
<name>A0A0R1TSZ9_9LACO</name>
<evidence type="ECO:0000313" key="1">
    <source>
        <dbReference type="EMBL" id="KRL84432.1"/>
    </source>
</evidence>
<dbReference type="STRING" id="1423740.FC36_GL000190"/>
<accession>A0A0R1TSZ9</accession>
<sequence length="141" mass="16139">MAHKTMVINIDYDDETKKMNADFEGNFDKDDLVTLVSNLHEHVLKEFMTSPADIDVHLFGIRSRLQKEDSNLLAINYGNDGVSDVRKLGNSLPRMDLSAIETSYLNMAKATGVTPREITNRFIELQKIYIDNYGKKQNDRK</sequence>
<dbReference type="AlphaFoldDB" id="A0A0R1TSZ9"/>